<feature type="transmembrane region" description="Helical" evidence="1">
    <location>
        <begin position="213"/>
        <end position="231"/>
    </location>
</feature>
<proteinExistence type="predicted"/>
<feature type="transmembrane region" description="Helical" evidence="1">
    <location>
        <begin position="97"/>
        <end position="116"/>
    </location>
</feature>
<accession>A0ABM6JTZ9</accession>
<keyword evidence="1" id="KW-0472">Membrane</keyword>
<evidence type="ECO:0000313" key="3">
    <source>
        <dbReference type="Proteomes" id="UP000192486"/>
    </source>
</evidence>
<keyword evidence="1" id="KW-1133">Transmembrane helix</keyword>
<keyword evidence="3" id="KW-1185">Reference proteome</keyword>
<feature type="transmembrane region" description="Helical" evidence="1">
    <location>
        <begin position="188"/>
        <end position="207"/>
    </location>
</feature>
<sequence length="250" mass="28436">MQVIEYIQGPWRAVALLIITLVPFFRIALNSYNMRPIEKLRLTVSERFTVYFAQWVILSALTGTALFMLVFGGVSGMNEEGNDPLSGVSWELLAGQSYALAGLFVFLLLFIVYGFFSMVSVKTSFHIVDEEPLDIVKKVNKHTFLLQAKDGRYLFYSDERLHHVKFYEELCDPPKNMLLLTRLYGWKIPWFVITVVLLVAGAVFGFFNWISVAGWLIAIAVFGLLVLGAIVKNYEDIQRLSNNGLERNCS</sequence>
<reference evidence="2 3" key="1">
    <citation type="submission" date="2016-04" db="EMBL/GenBank/DDBJ databases">
        <title>Comparative Genomics and Epigenetics of Sporosarcina ureae.</title>
        <authorList>
            <person name="Oliver A.S."/>
            <person name="Cooper K.K."/>
        </authorList>
    </citation>
    <scope>NUCLEOTIDE SEQUENCE [LARGE SCALE GENOMIC DNA]</scope>
    <source>
        <strain evidence="2 3">S204</strain>
    </source>
</reference>
<evidence type="ECO:0000256" key="1">
    <source>
        <dbReference type="SAM" id="Phobius"/>
    </source>
</evidence>
<protein>
    <submittedName>
        <fullName evidence="2">Uncharacterized protein</fullName>
    </submittedName>
</protein>
<dbReference type="Proteomes" id="UP000192486">
    <property type="component" value="Chromosome"/>
</dbReference>
<feature type="transmembrane region" description="Helical" evidence="1">
    <location>
        <begin position="12"/>
        <end position="29"/>
    </location>
</feature>
<dbReference type="RefSeq" id="WP_029055076.1">
    <property type="nucleotide sequence ID" value="NZ_CP015108.1"/>
</dbReference>
<dbReference type="EMBL" id="CP015108">
    <property type="protein sequence ID" value="ARF13593.1"/>
    <property type="molecule type" value="Genomic_DNA"/>
</dbReference>
<organism evidence="2 3">
    <name type="scientific">Sporosarcina ureae</name>
    <dbReference type="NCBI Taxonomy" id="1571"/>
    <lineage>
        <taxon>Bacteria</taxon>
        <taxon>Bacillati</taxon>
        <taxon>Bacillota</taxon>
        <taxon>Bacilli</taxon>
        <taxon>Bacillales</taxon>
        <taxon>Caryophanaceae</taxon>
        <taxon>Sporosarcina</taxon>
    </lineage>
</organism>
<evidence type="ECO:0000313" key="2">
    <source>
        <dbReference type="EMBL" id="ARF13593.1"/>
    </source>
</evidence>
<gene>
    <name evidence="2" type="ORF">SporoS204_05110</name>
</gene>
<feature type="transmembrane region" description="Helical" evidence="1">
    <location>
        <begin position="50"/>
        <end position="77"/>
    </location>
</feature>
<name>A0ABM6JTZ9_SPOUR</name>
<keyword evidence="1" id="KW-0812">Transmembrane</keyword>